<dbReference type="Proteomes" id="UP000234382">
    <property type="component" value="Unassembled WGS sequence"/>
</dbReference>
<organism evidence="2 3">
    <name type="scientific">Brevibacterium iodinum ATCC 49514</name>
    <dbReference type="NCBI Taxonomy" id="1255616"/>
    <lineage>
        <taxon>Bacteria</taxon>
        <taxon>Bacillati</taxon>
        <taxon>Actinomycetota</taxon>
        <taxon>Actinomycetes</taxon>
        <taxon>Micrococcales</taxon>
        <taxon>Brevibacteriaceae</taxon>
        <taxon>Brevibacterium</taxon>
    </lineage>
</organism>
<proteinExistence type="predicted"/>
<dbReference type="Pfam" id="PF01841">
    <property type="entry name" value="Transglut_core"/>
    <property type="match status" value="1"/>
</dbReference>
<dbReference type="SUPFAM" id="SSF54001">
    <property type="entry name" value="Cysteine proteinases"/>
    <property type="match status" value="1"/>
</dbReference>
<sequence length="221" mass="24650">MTIIYSNLTEPTSIFDYQHPDVEQFLTEAGCFEEHTLSGAVERLHDAVRDSIDYNVFNVALGEELRSSTVVDEATGFCLHKSILFVAGCRRLGVPAILCSDVVTNHVSDEAMRELVGGEEFLHWYAQIYLDGRWIKAAPIFNALLCTIYGIAVLHFNPRADAIEQANTDGTGMRYMGHERSYTNPTMGELLQVIQDMHPRMVTREGRTPTSHRLTGAGLGN</sequence>
<evidence type="ECO:0000259" key="1">
    <source>
        <dbReference type="Pfam" id="PF01841"/>
    </source>
</evidence>
<protein>
    <submittedName>
        <fullName evidence="2">Transglutaminase-like superfamily protein</fullName>
    </submittedName>
</protein>
<reference evidence="3" key="1">
    <citation type="submission" date="2017-03" db="EMBL/GenBank/DDBJ databases">
        <authorList>
            <person name="Monnet C."/>
        </authorList>
    </citation>
    <scope>NUCLEOTIDE SEQUENCE [LARGE SCALE GENOMIC DNA]</scope>
    <source>
        <strain evidence="3">ATCC 49514</strain>
    </source>
</reference>
<dbReference type="PANTHER" id="PTHR33490">
    <property type="entry name" value="BLR5614 PROTEIN-RELATED"/>
    <property type="match status" value="1"/>
</dbReference>
<dbReference type="RefSeq" id="WP_167443920.1">
    <property type="nucleotide sequence ID" value="NZ_FXYX01000037.1"/>
</dbReference>
<gene>
    <name evidence="2" type="ORF">BI49514_03105</name>
</gene>
<name>A0A2H1KJ92_9MICO</name>
<dbReference type="EMBL" id="FXYX01000037">
    <property type="protein sequence ID" value="SMX99855.1"/>
    <property type="molecule type" value="Genomic_DNA"/>
</dbReference>
<accession>A0A2H1KJ92</accession>
<evidence type="ECO:0000313" key="3">
    <source>
        <dbReference type="Proteomes" id="UP000234382"/>
    </source>
</evidence>
<feature type="domain" description="Transglutaminase-like" evidence="1">
    <location>
        <begin position="35"/>
        <end position="137"/>
    </location>
</feature>
<dbReference type="InterPro" id="IPR038765">
    <property type="entry name" value="Papain-like_cys_pep_sf"/>
</dbReference>
<evidence type="ECO:0000313" key="2">
    <source>
        <dbReference type="EMBL" id="SMX99855.1"/>
    </source>
</evidence>
<keyword evidence="3" id="KW-1185">Reference proteome</keyword>
<dbReference type="PANTHER" id="PTHR33490:SF3">
    <property type="entry name" value="CONSERVED INTEGRAL MEMBRANE PROTEIN"/>
    <property type="match status" value="1"/>
</dbReference>
<dbReference type="AlphaFoldDB" id="A0A2H1KJ92"/>
<dbReference type="InterPro" id="IPR002931">
    <property type="entry name" value="Transglutaminase-like"/>
</dbReference>
<dbReference type="Gene3D" id="3.10.620.30">
    <property type="match status" value="1"/>
</dbReference>